<dbReference type="EMBL" id="CAJVPA010000099">
    <property type="protein sequence ID" value="CAG8326259.1"/>
    <property type="molecule type" value="Genomic_DNA"/>
</dbReference>
<evidence type="ECO:0000313" key="2">
    <source>
        <dbReference type="EMBL" id="CAG8326259.1"/>
    </source>
</evidence>
<proteinExistence type="predicted"/>
<comment type="caution">
    <text evidence="2">The sequence shown here is derived from an EMBL/GenBank/DDBJ whole genome shotgun (WGS) entry which is preliminary data.</text>
</comment>
<organism evidence="2 3">
    <name type="scientific">Penicillium salamii</name>
    <dbReference type="NCBI Taxonomy" id="1612424"/>
    <lineage>
        <taxon>Eukaryota</taxon>
        <taxon>Fungi</taxon>
        <taxon>Dikarya</taxon>
        <taxon>Ascomycota</taxon>
        <taxon>Pezizomycotina</taxon>
        <taxon>Eurotiomycetes</taxon>
        <taxon>Eurotiomycetidae</taxon>
        <taxon>Eurotiales</taxon>
        <taxon>Aspergillaceae</taxon>
        <taxon>Penicillium</taxon>
    </lineage>
</organism>
<feature type="compositionally biased region" description="Polar residues" evidence="1">
    <location>
        <begin position="39"/>
        <end position="64"/>
    </location>
</feature>
<dbReference type="Proteomes" id="UP001152646">
    <property type="component" value="Unassembled WGS sequence"/>
</dbReference>
<dbReference type="AlphaFoldDB" id="A0A9W4IL38"/>
<accession>A0A9W4IL38</accession>
<evidence type="ECO:0000256" key="1">
    <source>
        <dbReference type="SAM" id="MobiDB-lite"/>
    </source>
</evidence>
<gene>
    <name evidence="2" type="ORF">PSALAMII_LOCUS2535</name>
</gene>
<feature type="compositionally biased region" description="Basic and acidic residues" evidence="1">
    <location>
        <begin position="23"/>
        <end position="34"/>
    </location>
</feature>
<feature type="region of interest" description="Disordered" evidence="1">
    <location>
        <begin position="1"/>
        <end position="273"/>
    </location>
</feature>
<evidence type="ECO:0000313" key="3">
    <source>
        <dbReference type="Proteomes" id="UP001152646"/>
    </source>
</evidence>
<protein>
    <submittedName>
        <fullName evidence="2">Uncharacterized protein</fullName>
    </submittedName>
</protein>
<sequence>MTPARPKIPGGLQEAPMSPATPMDDHQASDRVQIHETAGITSAQSKTTEGSPTGSYSLATSVSDNRPRGPVLSIEKANTRPYPAQPTTPHRTQTEPTFLASSITYNRNPGPPREVEMKPSTPSTLRTAEMPHATPSPVSGSSQAIGSPFARESSGSSTPMLSPEIPNFSRPFRTSTSRPSPALGSPFAHDPLGAPFPSTLGPQVSRTSTPPLRGANDLRNAFSPGPTGNLPSLSTLKTSDEREFSVPGDGSPVSRKSRASGFRQNLSRILSRD</sequence>
<feature type="compositionally biased region" description="Low complexity" evidence="1">
    <location>
        <begin position="168"/>
        <end position="181"/>
    </location>
</feature>
<feature type="compositionally biased region" description="Polar residues" evidence="1">
    <location>
        <begin position="262"/>
        <end position="273"/>
    </location>
</feature>
<name>A0A9W4IL38_9EURO</name>
<feature type="compositionally biased region" description="Polar residues" evidence="1">
    <location>
        <begin position="85"/>
        <end position="107"/>
    </location>
</feature>
<reference evidence="2" key="1">
    <citation type="submission" date="2021-07" db="EMBL/GenBank/DDBJ databases">
        <authorList>
            <person name="Branca A.L. A."/>
        </authorList>
    </citation>
    <scope>NUCLEOTIDE SEQUENCE</scope>
</reference>
<feature type="compositionally biased region" description="Polar residues" evidence="1">
    <location>
        <begin position="136"/>
        <end position="145"/>
    </location>
</feature>
<feature type="compositionally biased region" description="Polar residues" evidence="1">
    <location>
        <begin position="200"/>
        <end position="210"/>
    </location>
</feature>